<keyword evidence="2 7" id="KW-0699">rRNA-binding</keyword>
<evidence type="ECO:0000256" key="4">
    <source>
        <dbReference type="ARBA" id="ARBA00022980"/>
    </source>
</evidence>
<dbReference type="PATRIC" id="fig|1590042.3.peg.1032"/>
<evidence type="ECO:0000256" key="1">
    <source>
        <dbReference type="ARBA" id="ARBA00008080"/>
    </source>
</evidence>
<dbReference type="STRING" id="437022.CC99x_01012"/>
<dbReference type="Gene3D" id="1.10.8.50">
    <property type="match status" value="1"/>
</dbReference>
<dbReference type="PANTHER" id="PTHR10871:SF1">
    <property type="entry name" value="SMALL RIBOSOMAL SUBUNIT PROTEIN US13M"/>
    <property type="match status" value="1"/>
</dbReference>
<name>A0A0Q9YQL3_9GAMM</name>
<reference evidence="11" key="2">
    <citation type="journal article" date="2016" name="Genome Announc.">
        <title>Draft Genome Sequences of Two Novel Amoeba-Resistant Intranuclear Bacteria, 'Candidatus Berkiella cookevillensis' and 'Candidatus Berkiella aquae'.</title>
        <authorList>
            <person name="Mehari Y.T."/>
            <person name="Arivett B.A."/>
            <person name="Farone A.L."/>
            <person name="Gunderson J.H."/>
            <person name="Farone M.B."/>
        </authorList>
    </citation>
    <scope>NUCLEOTIDE SEQUENCE</scope>
    <source>
        <strain evidence="11">CC99</strain>
    </source>
</reference>
<protein>
    <recommendedName>
        <fullName evidence="6 7">Small ribosomal subunit protein uS13</fullName>
    </recommendedName>
</protein>
<dbReference type="HAMAP" id="MF_01315">
    <property type="entry name" value="Ribosomal_uS13"/>
    <property type="match status" value="1"/>
</dbReference>
<dbReference type="GO" id="GO:0000049">
    <property type="term" value="F:tRNA binding"/>
    <property type="evidence" value="ECO:0007669"/>
    <property type="project" value="UniProtKB-UniRule"/>
</dbReference>
<dbReference type="PROSITE" id="PS50159">
    <property type="entry name" value="RIBOSOMAL_S13_2"/>
    <property type="match status" value="1"/>
</dbReference>
<dbReference type="GO" id="GO:0006412">
    <property type="term" value="P:translation"/>
    <property type="evidence" value="ECO:0007669"/>
    <property type="project" value="UniProtKB-UniRule"/>
</dbReference>
<evidence type="ECO:0000256" key="6">
    <source>
        <dbReference type="ARBA" id="ARBA00035166"/>
    </source>
</evidence>
<accession>A0A0Q9YQL3</accession>
<dbReference type="FunFam" id="1.10.8.50:FF:000001">
    <property type="entry name" value="30S ribosomal protein S13"/>
    <property type="match status" value="1"/>
</dbReference>
<comment type="subunit">
    <text evidence="7">Part of the 30S ribosomal subunit. Forms a loose heterodimer with protein S19. Forms two bridges to the 50S subunit in the 70S ribosome.</text>
</comment>
<organism evidence="10">
    <name type="scientific">Candidatus Berkiella cookevillensis</name>
    <dbReference type="NCBI Taxonomy" id="437022"/>
    <lineage>
        <taxon>Bacteria</taxon>
        <taxon>Pseudomonadati</taxon>
        <taxon>Pseudomonadota</taxon>
        <taxon>Gammaproteobacteria</taxon>
        <taxon>Candidatus Berkiellales</taxon>
        <taxon>Candidatus Berkiellaceae</taxon>
        <taxon>Candidatus Berkiella</taxon>
    </lineage>
</organism>
<keyword evidence="12" id="KW-1185">Reference proteome</keyword>
<dbReference type="AlphaFoldDB" id="A0A0Q9YQL3"/>
<keyword evidence="4 7" id="KW-0689">Ribosomal protein</keyword>
<keyword evidence="5 7" id="KW-0687">Ribonucleoprotein</keyword>
<dbReference type="InterPro" id="IPR010979">
    <property type="entry name" value="Ribosomal_uS13-like_H2TH"/>
</dbReference>
<comment type="similarity">
    <text evidence="1 7 8">Belongs to the universal ribosomal protein uS13 family.</text>
</comment>
<dbReference type="EMBL" id="LKHV01000004">
    <property type="protein sequence ID" value="KRG19022.1"/>
    <property type="molecule type" value="Genomic_DNA"/>
</dbReference>
<dbReference type="EMBL" id="LKHV02000001">
    <property type="protein sequence ID" value="MCS5709372.1"/>
    <property type="molecule type" value="Genomic_DNA"/>
</dbReference>
<evidence type="ECO:0000313" key="10">
    <source>
        <dbReference type="EMBL" id="KRG19022.1"/>
    </source>
</evidence>
<evidence type="ECO:0000256" key="3">
    <source>
        <dbReference type="ARBA" id="ARBA00022884"/>
    </source>
</evidence>
<gene>
    <name evidence="7 10" type="primary">rpsM</name>
    <name evidence="10" type="ORF">CC99x_01012</name>
    <name evidence="11" type="ORF">CC99x_010695</name>
</gene>
<evidence type="ECO:0000256" key="8">
    <source>
        <dbReference type="RuleBase" id="RU003830"/>
    </source>
</evidence>
<dbReference type="GO" id="GO:0015935">
    <property type="term" value="C:small ribosomal subunit"/>
    <property type="evidence" value="ECO:0007669"/>
    <property type="project" value="TreeGrafter"/>
</dbReference>
<evidence type="ECO:0000313" key="11">
    <source>
        <dbReference type="EMBL" id="MCS5709372.1"/>
    </source>
</evidence>
<dbReference type="GO" id="GO:0019843">
    <property type="term" value="F:rRNA binding"/>
    <property type="evidence" value="ECO:0007669"/>
    <property type="project" value="UniProtKB-UniRule"/>
</dbReference>
<dbReference type="PANTHER" id="PTHR10871">
    <property type="entry name" value="30S RIBOSOMAL PROTEIN S13/40S RIBOSOMAL PROTEIN S18"/>
    <property type="match status" value="1"/>
</dbReference>
<evidence type="ECO:0000256" key="7">
    <source>
        <dbReference type="HAMAP-Rule" id="MF_01315"/>
    </source>
</evidence>
<evidence type="ECO:0000256" key="2">
    <source>
        <dbReference type="ARBA" id="ARBA00022730"/>
    </source>
</evidence>
<evidence type="ECO:0000313" key="12">
    <source>
        <dbReference type="Proteomes" id="UP000051494"/>
    </source>
</evidence>
<sequence>MAVVRIQNVPLEPRKHIRIALRSIFGIGATRAKELCERVGVKGDTKVQDLDLEVVRLLQNEVAKLSTEGDLKREIAMRIKRLIDIGCYRGKRHRNRLPLRGQRTRTNARTRKGARGSKVSKK</sequence>
<reference evidence="11" key="3">
    <citation type="submission" date="2021-06" db="EMBL/GenBank/DDBJ databases">
        <title>Genomic Description and Analysis of Intracellular Bacteria, Candidatus Berkiella cookevillensis and Candidatus Berkiella aquae.</title>
        <authorList>
            <person name="Kidane D.T."/>
            <person name="Mehari Y.T."/>
            <person name="Rice F.C."/>
            <person name="Arivett B.A."/>
            <person name="Farone A.L."/>
            <person name="Berk S.G."/>
            <person name="Farone M.B."/>
        </authorList>
    </citation>
    <scope>NUCLEOTIDE SEQUENCE</scope>
    <source>
        <strain evidence="11">CC99</strain>
    </source>
</reference>
<reference evidence="10" key="1">
    <citation type="submission" date="2015-09" db="EMBL/GenBank/DDBJ databases">
        <title>Draft Genome Sequences of Two Novel Amoeba-resistant Intranuclear Bacteria, Candidatus Berkiella cookevillensis and Candidatus Berkiella aquae.</title>
        <authorList>
            <person name="Mehari Y.T."/>
            <person name="Arivett B.A."/>
            <person name="Farone A.L."/>
            <person name="Gunderson J.H."/>
            <person name="Farone M.B."/>
        </authorList>
    </citation>
    <scope>NUCLEOTIDE SEQUENCE [LARGE SCALE GENOMIC DNA]</scope>
    <source>
        <strain evidence="10">CC99</strain>
    </source>
</reference>
<dbReference type="InterPro" id="IPR001892">
    <property type="entry name" value="Ribosomal_uS13"/>
</dbReference>
<evidence type="ECO:0000256" key="9">
    <source>
        <dbReference type="SAM" id="MobiDB-lite"/>
    </source>
</evidence>
<dbReference type="Pfam" id="PF00416">
    <property type="entry name" value="Ribosomal_S13"/>
    <property type="match status" value="1"/>
</dbReference>
<dbReference type="GO" id="GO:0005829">
    <property type="term" value="C:cytosol"/>
    <property type="evidence" value="ECO:0007669"/>
    <property type="project" value="TreeGrafter"/>
</dbReference>
<dbReference type="GO" id="GO:0003735">
    <property type="term" value="F:structural constituent of ribosome"/>
    <property type="evidence" value="ECO:0007669"/>
    <property type="project" value="InterPro"/>
</dbReference>
<evidence type="ECO:0000256" key="5">
    <source>
        <dbReference type="ARBA" id="ARBA00023274"/>
    </source>
</evidence>
<feature type="region of interest" description="Disordered" evidence="9">
    <location>
        <begin position="94"/>
        <end position="122"/>
    </location>
</feature>
<proteinExistence type="inferred from homology"/>
<keyword evidence="3 7" id="KW-0694">RNA-binding</keyword>
<comment type="function">
    <text evidence="7">Located at the top of the head of the 30S subunit, it contacts several helices of the 16S rRNA. In the 70S ribosome it contacts the 23S rRNA (bridge B1a) and protein L5 of the 50S subunit (bridge B1b), connecting the 2 subunits; these bridges are implicated in subunit movement. Contacts the tRNAs in the A and P-sites.</text>
</comment>
<dbReference type="Gene3D" id="4.10.910.10">
    <property type="entry name" value="30s ribosomal protein s13, domain 2"/>
    <property type="match status" value="1"/>
</dbReference>
<keyword evidence="7" id="KW-0820">tRNA-binding</keyword>
<dbReference type="OrthoDB" id="9803610at2"/>
<dbReference type="Proteomes" id="UP000051494">
    <property type="component" value="Unassembled WGS sequence"/>
</dbReference>
<dbReference type="NCBIfam" id="TIGR03631">
    <property type="entry name" value="uS13_bact"/>
    <property type="match status" value="1"/>
</dbReference>
<dbReference type="InterPro" id="IPR019980">
    <property type="entry name" value="Ribosomal_uS13_bac-type"/>
</dbReference>
<dbReference type="PIRSF" id="PIRSF002134">
    <property type="entry name" value="Ribosomal_S13"/>
    <property type="match status" value="1"/>
</dbReference>
<dbReference type="SUPFAM" id="SSF46946">
    <property type="entry name" value="S13-like H2TH domain"/>
    <property type="match status" value="1"/>
</dbReference>
<dbReference type="InterPro" id="IPR027437">
    <property type="entry name" value="Rbsml_uS13_C"/>
</dbReference>
<comment type="caution">
    <text evidence="10">The sequence shown here is derived from an EMBL/GenBank/DDBJ whole genome shotgun (WGS) entry which is preliminary data.</text>
</comment>